<dbReference type="InterPro" id="IPR050570">
    <property type="entry name" value="Cell_wall_metabolism_enzyme"/>
</dbReference>
<keyword evidence="10" id="KW-1185">Reference proteome</keyword>
<feature type="coiled-coil region" evidence="7">
    <location>
        <begin position="27"/>
        <end position="54"/>
    </location>
</feature>
<comment type="cofactor">
    <cofactor evidence="1">
        <name>Zn(2+)</name>
        <dbReference type="ChEBI" id="CHEBI:29105"/>
    </cofactor>
</comment>
<name>A0A849HKB5_9MICO</name>
<dbReference type="Proteomes" id="UP000588586">
    <property type="component" value="Unassembled WGS sequence"/>
</dbReference>
<dbReference type="GO" id="GO:0046872">
    <property type="term" value="F:metal ion binding"/>
    <property type="evidence" value="ECO:0007669"/>
    <property type="project" value="UniProtKB-KW"/>
</dbReference>
<evidence type="ECO:0000256" key="7">
    <source>
        <dbReference type="SAM" id="Coils"/>
    </source>
</evidence>
<evidence type="ECO:0000256" key="5">
    <source>
        <dbReference type="ARBA" id="ARBA00022833"/>
    </source>
</evidence>
<keyword evidence="6" id="KW-0482">Metalloprotease</keyword>
<proteinExistence type="predicted"/>
<dbReference type="AlphaFoldDB" id="A0A849HKB5"/>
<protein>
    <submittedName>
        <fullName evidence="9">Peptidoglycan DD-metalloendopeptidase family protein</fullName>
    </submittedName>
</protein>
<evidence type="ECO:0000259" key="8">
    <source>
        <dbReference type="Pfam" id="PF01551"/>
    </source>
</evidence>
<dbReference type="InterPro" id="IPR011055">
    <property type="entry name" value="Dup_hybrid_motif"/>
</dbReference>
<evidence type="ECO:0000256" key="6">
    <source>
        <dbReference type="ARBA" id="ARBA00023049"/>
    </source>
</evidence>
<dbReference type="CDD" id="cd12797">
    <property type="entry name" value="M23_peptidase"/>
    <property type="match status" value="1"/>
</dbReference>
<dbReference type="PANTHER" id="PTHR21666:SF288">
    <property type="entry name" value="CELL DIVISION PROTEIN YTFB"/>
    <property type="match status" value="1"/>
</dbReference>
<dbReference type="RefSeq" id="WP_171244986.1">
    <property type="nucleotide sequence ID" value="NZ_JABEPQ010000005.1"/>
</dbReference>
<dbReference type="EMBL" id="JABEPQ010000005">
    <property type="protein sequence ID" value="NNM47858.1"/>
    <property type="molecule type" value="Genomic_DNA"/>
</dbReference>
<accession>A0A849HKB5</accession>
<evidence type="ECO:0000256" key="1">
    <source>
        <dbReference type="ARBA" id="ARBA00001947"/>
    </source>
</evidence>
<organism evidence="9 10">
    <name type="scientific">Knoellia koreensis</name>
    <dbReference type="NCBI Taxonomy" id="2730921"/>
    <lineage>
        <taxon>Bacteria</taxon>
        <taxon>Bacillati</taxon>
        <taxon>Actinomycetota</taxon>
        <taxon>Actinomycetes</taxon>
        <taxon>Micrococcales</taxon>
        <taxon>Intrasporangiaceae</taxon>
        <taxon>Knoellia</taxon>
    </lineage>
</organism>
<sequence>MGLVAVLAAAVSALAEPAAKADPKDDKTQIDKQIDALRNELDDTSAQLANAYLLLRRTQAELPGAQATLDRAVTAQARAEQRNDEMAAALEVAGAREQVAISQSARSQSDIADARRRVAQFASQLYQDQGMGQLAVALNATSPDDFASRVAMTETVGDVQRRSLARLSTLRAGAAANEAHLVALRQEVTLAKKEAERAVVAASAARKSAQVAKTRLDDLARAQVRQAAAVEAQKGAEERRLKGLQEESQRLQRVLAARARAAKIAAARAKAQREAAARAAAARAKKHYVPPAPETSGGFLSAPSGGRISSEFGMRFHPILRYWRLHAGRDYAAACGEPVTAAAPGTVISAGWAGDYGNRVVIDHGVRGGVSLVTTYNHMNRIARTSGTVSRGEVIGYIGTTGASTGCHLHFEVREDGTPVDPRKWL</sequence>
<feature type="coiled-coil region" evidence="7">
    <location>
        <begin position="227"/>
        <end position="254"/>
    </location>
</feature>
<evidence type="ECO:0000313" key="10">
    <source>
        <dbReference type="Proteomes" id="UP000588586"/>
    </source>
</evidence>
<evidence type="ECO:0000256" key="4">
    <source>
        <dbReference type="ARBA" id="ARBA00022801"/>
    </source>
</evidence>
<dbReference type="PANTHER" id="PTHR21666">
    <property type="entry name" value="PEPTIDASE-RELATED"/>
    <property type="match status" value="1"/>
</dbReference>
<comment type="caution">
    <text evidence="9">The sequence shown here is derived from an EMBL/GenBank/DDBJ whole genome shotgun (WGS) entry which is preliminary data.</text>
</comment>
<keyword evidence="5" id="KW-0862">Zinc</keyword>
<keyword evidence="3" id="KW-0479">Metal-binding</keyword>
<dbReference type="GO" id="GO:0004222">
    <property type="term" value="F:metalloendopeptidase activity"/>
    <property type="evidence" value="ECO:0007669"/>
    <property type="project" value="TreeGrafter"/>
</dbReference>
<dbReference type="Gene3D" id="2.70.70.10">
    <property type="entry name" value="Glucose Permease (Domain IIA)"/>
    <property type="match status" value="1"/>
</dbReference>
<feature type="domain" description="M23ase beta-sheet core" evidence="8">
    <location>
        <begin position="325"/>
        <end position="422"/>
    </location>
</feature>
<keyword evidence="7" id="KW-0175">Coiled coil</keyword>
<evidence type="ECO:0000313" key="9">
    <source>
        <dbReference type="EMBL" id="NNM47858.1"/>
    </source>
</evidence>
<dbReference type="SUPFAM" id="SSF51261">
    <property type="entry name" value="Duplicated hybrid motif"/>
    <property type="match status" value="1"/>
</dbReference>
<dbReference type="Pfam" id="PF01551">
    <property type="entry name" value="Peptidase_M23"/>
    <property type="match status" value="1"/>
</dbReference>
<reference evidence="9 10" key="1">
    <citation type="submission" date="2020-04" db="EMBL/GenBank/DDBJ databases">
        <title>Knoellia sp. isolate from air conditioner.</title>
        <authorList>
            <person name="Chea S."/>
            <person name="Kim D.-U."/>
        </authorList>
    </citation>
    <scope>NUCLEOTIDE SEQUENCE [LARGE SCALE GENOMIC DNA]</scope>
    <source>
        <strain evidence="9 10">DB2414S</strain>
    </source>
</reference>
<evidence type="ECO:0000256" key="2">
    <source>
        <dbReference type="ARBA" id="ARBA00022670"/>
    </source>
</evidence>
<gene>
    <name evidence="9" type="ORF">HJG52_17875</name>
</gene>
<keyword evidence="2" id="KW-0645">Protease</keyword>
<evidence type="ECO:0000256" key="3">
    <source>
        <dbReference type="ARBA" id="ARBA00022723"/>
    </source>
</evidence>
<dbReference type="GO" id="GO:0006508">
    <property type="term" value="P:proteolysis"/>
    <property type="evidence" value="ECO:0007669"/>
    <property type="project" value="UniProtKB-KW"/>
</dbReference>
<keyword evidence="4" id="KW-0378">Hydrolase</keyword>
<dbReference type="InterPro" id="IPR016047">
    <property type="entry name" value="M23ase_b-sheet_dom"/>
</dbReference>